<dbReference type="Proteomes" id="UP000009168">
    <property type="component" value="Unassembled WGS sequence"/>
</dbReference>
<name>W7XGF3_TETTS</name>
<dbReference type="InParanoid" id="W7XGF3"/>
<dbReference type="KEGG" id="tet:TTHERM_000455499"/>
<reference evidence="2" key="1">
    <citation type="journal article" date="2006" name="PLoS Biol.">
        <title>Macronuclear genome sequence of the ciliate Tetrahymena thermophila, a model eukaryote.</title>
        <authorList>
            <person name="Eisen J.A."/>
            <person name="Coyne R.S."/>
            <person name="Wu M."/>
            <person name="Wu D."/>
            <person name="Thiagarajan M."/>
            <person name="Wortman J.R."/>
            <person name="Badger J.H."/>
            <person name="Ren Q."/>
            <person name="Amedeo P."/>
            <person name="Jones K.M."/>
            <person name="Tallon L.J."/>
            <person name="Delcher A.L."/>
            <person name="Salzberg S.L."/>
            <person name="Silva J.C."/>
            <person name="Haas B.J."/>
            <person name="Majoros W.H."/>
            <person name="Farzad M."/>
            <person name="Carlton J.M."/>
            <person name="Smith R.K. Jr."/>
            <person name="Garg J."/>
            <person name="Pearlman R.E."/>
            <person name="Karrer K.M."/>
            <person name="Sun L."/>
            <person name="Manning G."/>
            <person name="Elde N.C."/>
            <person name="Turkewitz A.P."/>
            <person name="Asai D.J."/>
            <person name="Wilkes D.E."/>
            <person name="Wang Y."/>
            <person name="Cai H."/>
            <person name="Collins K."/>
            <person name="Stewart B.A."/>
            <person name="Lee S.R."/>
            <person name="Wilamowska K."/>
            <person name="Weinberg Z."/>
            <person name="Ruzzo W.L."/>
            <person name="Wloga D."/>
            <person name="Gaertig J."/>
            <person name="Frankel J."/>
            <person name="Tsao C.-C."/>
            <person name="Gorovsky M.A."/>
            <person name="Keeling P.J."/>
            <person name="Waller R.F."/>
            <person name="Patron N.J."/>
            <person name="Cherry J.M."/>
            <person name="Stover N.A."/>
            <person name="Krieger C.J."/>
            <person name="del Toro C."/>
            <person name="Ryder H.F."/>
            <person name="Williamson S.C."/>
            <person name="Barbeau R.A."/>
            <person name="Hamilton E.P."/>
            <person name="Orias E."/>
        </authorList>
    </citation>
    <scope>NUCLEOTIDE SEQUENCE [LARGE SCALE GENOMIC DNA]</scope>
    <source>
        <strain evidence="2">SB210</strain>
    </source>
</reference>
<dbReference type="AlphaFoldDB" id="W7XGF3"/>
<dbReference type="RefSeq" id="XP_012655469.1">
    <property type="nucleotide sequence ID" value="XM_012800015.1"/>
</dbReference>
<organism evidence="1 2">
    <name type="scientific">Tetrahymena thermophila (strain SB210)</name>
    <dbReference type="NCBI Taxonomy" id="312017"/>
    <lineage>
        <taxon>Eukaryota</taxon>
        <taxon>Sar</taxon>
        <taxon>Alveolata</taxon>
        <taxon>Ciliophora</taxon>
        <taxon>Intramacronucleata</taxon>
        <taxon>Oligohymenophorea</taxon>
        <taxon>Hymenostomatida</taxon>
        <taxon>Tetrahymenina</taxon>
        <taxon>Tetrahymenidae</taxon>
        <taxon>Tetrahymena</taxon>
    </lineage>
</organism>
<accession>W7XGF3</accession>
<proteinExistence type="predicted"/>
<protein>
    <submittedName>
        <fullName evidence="1">Uncharacterized protein</fullName>
    </submittedName>
</protein>
<evidence type="ECO:0000313" key="1">
    <source>
        <dbReference type="EMBL" id="EWS71969.1"/>
    </source>
</evidence>
<dbReference type="GeneID" id="24439060"/>
<evidence type="ECO:0000313" key="2">
    <source>
        <dbReference type="Proteomes" id="UP000009168"/>
    </source>
</evidence>
<dbReference type="EMBL" id="GG662464">
    <property type="protein sequence ID" value="EWS71969.1"/>
    <property type="molecule type" value="Genomic_DNA"/>
</dbReference>
<sequence length="49" mass="5971">MKFRFLFQMGITLESIKQFNRNDLSQLKKYQKLANSVKNLHSLMILYKY</sequence>
<keyword evidence="2" id="KW-1185">Reference proteome</keyword>
<gene>
    <name evidence="1" type="ORF">TTHERM_000455499</name>
</gene>